<dbReference type="OrthoDB" id="409848at2759"/>
<keyword evidence="2" id="KW-1133">Transmembrane helix</keyword>
<dbReference type="SMART" id="SM00225">
    <property type="entry name" value="BTB"/>
    <property type="match status" value="1"/>
</dbReference>
<keyword evidence="1" id="KW-0175">Coiled coil</keyword>
<evidence type="ECO:0000256" key="2">
    <source>
        <dbReference type="SAM" id="Phobius"/>
    </source>
</evidence>
<dbReference type="InterPro" id="IPR000210">
    <property type="entry name" value="BTB/POZ_dom"/>
</dbReference>
<dbReference type="GO" id="GO:0051260">
    <property type="term" value="P:protein homooligomerization"/>
    <property type="evidence" value="ECO:0007669"/>
    <property type="project" value="InterPro"/>
</dbReference>
<comment type="caution">
    <text evidence="4">The sequence shown here is derived from an EMBL/GenBank/DDBJ whole genome shotgun (WGS) entry which is preliminary data.</text>
</comment>
<evidence type="ECO:0000259" key="3">
    <source>
        <dbReference type="SMART" id="SM00225"/>
    </source>
</evidence>
<keyword evidence="2" id="KW-0472">Membrane</keyword>
<sequence length="652" mass="74031">MLDSSSSLHYQEYDSDFDDSQQEIKTADDMSMFTAAEDVLDEDIIRHGHLPTAQEVEIINNFMKKMDIKCSAEWKDYKSQYCLLNESYDIERKRIYKEIVSALEKIQEVDARVDKIKFEFQAKMDTKYQELHENLIEQCKQVIHEAKEQKAHQLKQANEIKVQLNEKVRLNVGGRIFETSLSTLCRDSKSLLAVMFSGRHELSVESDGSYFIDRDPTHFRLVLNYLRDLRISPVILQDDTVNGFSVEYFDNYKIVHNLLNNEKYMLVCCGMALDNNTEYTGVFSTPIQNIAIDSALYTLPFFELLNLTNHVQAIVPVNNVTSPCYANLTATPQNSTNLVTFTTKSNSTSSIGVSADDPSLTPLQQMSWIVYVAYFFDMEYYASQLYSSLKVNYECHKSNLLLAGAKNIAWTSYDGSAWTLKYDNYTNTLIEDAGMKLVSASKQTKTFSDLTEFQKALNTTDFVIDESPKSAFKELSFDSWLTAGNFSPSSEFSFISEKAVYRTDGLVNINGYSDYAIRHYARPDLAIFDIIHMVYPTYGRSYNLTWLLAFAQSGRPLYVSNATYPSCTNPGERIHTIECVAARFDPRNNATSNVPKPSNNPFIHNGLSTGGKVGVAIGVIAAVAAISVIGTFAYRKTKHIQKERTFYRMQDL</sequence>
<dbReference type="PANTHER" id="PTHR38360">
    <property type="entry name" value="OS03G0120000 PROTEIN"/>
    <property type="match status" value="1"/>
</dbReference>
<dbReference type="PANTHER" id="PTHR38360:SF1">
    <property type="entry name" value="F12P19.7"/>
    <property type="match status" value="1"/>
</dbReference>
<dbReference type="SUPFAM" id="SSF54695">
    <property type="entry name" value="POZ domain"/>
    <property type="match status" value="1"/>
</dbReference>
<feature type="transmembrane region" description="Helical" evidence="2">
    <location>
        <begin position="613"/>
        <end position="634"/>
    </location>
</feature>
<accession>A0A367JRQ2</accession>
<dbReference type="STRING" id="86630.A0A367JRQ2"/>
<evidence type="ECO:0000256" key="1">
    <source>
        <dbReference type="SAM" id="Coils"/>
    </source>
</evidence>
<feature type="domain" description="BTB" evidence="3">
    <location>
        <begin position="166"/>
        <end position="276"/>
    </location>
</feature>
<gene>
    <name evidence="4" type="ORF">CU097_012604</name>
</gene>
<dbReference type="AlphaFoldDB" id="A0A367JRQ2"/>
<dbReference type="Pfam" id="PF02214">
    <property type="entry name" value="BTB_2"/>
    <property type="match status" value="1"/>
</dbReference>
<dbReference type="Proteomes" id="UP000252139">
    <property type="component" value="Unassembled WGS sequence"/>
</dbReference>
<reference evidence="4 5" key="1">
    <citation type="journal article" date="2018" name="G3 (Bethesda)">
        <title>Phylogenetic and Phylogenomic Definition of Rhizopus Species.</title>
        <authorList>
            <person name="Gryganskyi A.P."/>
            <person name="Golan J."/>
            <person name="Dolatabadi S."/>
            <person name="Mondo S."/>
            <person name="Robb S."/>
            <person name="Idnurm A."/>
            <person name="Muszewska A."/>
            <person name="Steczkiewicz K."/>
            <person name="Masonjones S."/>
            <person name="Liao H.L."/>
            <person name="Gajdeczka M.T."/>
            <person name="Anike F."/>
            <person name="Vuek A."/>
            <person name="Anishchenko I.M."/>
            <person name="Voigt K."/>
            <person name="de Hoog G.S."/>
            <person name="Smith M.E."/>
            <person name="Heitman J."/>
            <person name="Vilgalys R."/>
            <person name="Stajich J.E."/>
        </authorList>
    </citation>
    <scope>NUCLEOTIDE SEQUENCE [LARGE SCALE GENOMIC DNA]</scope>
    <source>
        <strain evidence="4 5">CBS 357.93</strain>
    </source>
</reference>
<name>A0A367JRQ2_RHIAZ</name>
<dbReference type="InterPro" id="IPR011333">
    <property type="entry name" value="SKP1/BTB/POZ_sf"/>
</dbReference>
<feature type="coiled-coil region" evidence="1">
    <location>
        <begin position="129"/>
        <end position="167"/>
    </location>
</feature>
<proteinExistence type="predicted"/>
<keyword evidence="2" id="KW-0812">Transmembrane</keyword>
<evidence type="ECO:0000313" key="4">
    <source>
        <dbReference type="EMBL" id="RCH92634.1"/>
    </source>
</evidence>
<dbReference type="InterPro" id="IPR003131">
    <property type="entry name" value="T1-type_BTB"/>
</dbReference>
<organism evidence="4 5">
    <name type="scientific">Rhizopus azygosporus</name>
    <name type="common">Rhizopus microsporus var. azygosporus</name>
    <dbReference type="NCBI Taxonomy" id="86630"/>
    <lineage>
        <taxon>Eukaryota</taxon>
        <taxon>Fungi</taxon>
        <taxon>Fungi incertae sedis</taxon>
        <taxon>Mucoromycota</taxon>
        <taxon>Mucoromycotina</taxon>
        <taxon>Mucoromycetes</taxon>
        <taxon>Mucorales</taxon>
        <taxon>Mucorineae</taxon>
        <taxon>Rhizopodaceae</taxon>
        <taxon>Rhizopus</taxon>
    </lineage>
</organism>
<dbReference type="EMBL" id="PJQL01000801">
    <property type="protein sequence ID" value="RCH92634.1"/>
    <property type="molecule type" value="Genomic_DNA"/>
</dbReference>
<dbReference type="Gene3D" id="3.30.710.10">
    <property type="entry name" value="Potassium Channel Kv1.1, Chain A"/>
    <property type="match status" value="1"/>
</dbReference>
<evidence type="ECO:0000313" key="5">
    <source>
        <dbReference type="Proteomes" id="UP000252139"/>
    </source>
</evidence>
<protein>
    <recommendedName>
        <fullName evidence="3">BTB domain-containing protein</fullName>
    </recommendedName>
</protein>
<keyword evidence="5" id="KW-1185">Reference proteome</keyword>